<feature type="transmembrane region" description="Helical" evidence="6">
    <location>
        <begin position="232"/>
        <end position="251"/>
    </location>
</feature>
<dbReference type="RefSeq" id="WP_167613564.1">
    <property type="nucleotide sequence ID" value="NZ_SOYS01000008.1"/>
</dbReference>
<evidence type="ECO:0000256" key="1">
    <source>
        <dbReference type="ARBA" id="ARBA00004651"/>
    </source>
</evidence>
<dbReference type="InterPro" id="IPR029787">
    <property type="entry name" value="Nucleotide_cyclase"/>
</dbReference>
<dbReference type="Gene3D" id="3.30.70.270">
    <property type="match status" value="1"/>
</dbReference>
<evidence type="ECO:0000256" key="2">
    <source>
        <dbReference type="ARBA" id="ARBA00022475"/>
    </source>
</evidence>
<dbReference type="Proteomes" id="UP000697927">
    <property type="component" value="Unassembled WGS sequence"/>
</dbReference>
<name>A0ABX0VPT6_9ENTR</name>
<evidence type="ECO:0000256" key="5">
    <source>
        <dbReference type="ARBA" id="ARBA00023136"/>
    </source>
</evidence>
<dbReference type="SUPFAM" id="SSF141868">
    <property type="entry name" value="EAL domain-like"/>
    <property type="match status" value="1"/>
</dbReference>
<dbReference type="InterPro" id="IPR007895">
    <property type="entry name" value="MASE1"/>
</dbReference>
<dbReference type="CDD" id="cd01948">
    <property type="entry name" value="EAL"/>
    <property type="match status" value="1"/>
</dbReference>
<keyword evidence="4 6" id="KW-1133">Transmembrane helix</keyword>
<evidence type="ECO:0000313" key="8">
    <source>
        <dbReference type="EMBL" id="NIY49099.1"/>
    </source>
</evidence>
<feature type="transmembrane region" description="Helical" evidence="6">
    <location>
        <begin position="285"/>
        <end position="308"/>
    </location>
</feature>
<dbReference type="PANTHER" id="PTHR33121">
    <property type="entry name" value="CYCLIC DI-GMP PHOSPHODIESTERASE PDEF"/>
    <property type="match status" value="1"/>
</dbReference>
<keyword evidence="5 6" id="KW-0472">Membrane</keyword>
<evidence type="ECO:0000256" key="6">
    <source>
        <dbReference type="SAM" id="Phobius"/>
    </source>
</evidence>
<comment type="caution">
    <text evidence="8">The sequence shown here is derived from an EMBL/GenBank/DDBJ whole genome shotgun (WGS) entry which is preliminary data.</text>
</comment>
<protein>
    <submittedName>
        <fullName evidence="8">EAL domain-containing protein</fullName>
    </submittedName>
</protein>
<accession>A0ABX0VPT6</accession>
<proteinExistence type="predicted"/>
<dbReference type="Pfam" id="PF05231">
    <property type="entry name" value="MASE1"/>
    <property type="match status" value="1"/>
</dbReference>
<feature type="transmembrane region" description="Helical" evidence="6">
    <location>
        <begin position="208"/>
        <end position="226"/>
    </location>
</feature>
<evidence type="ECO:0000256" key="3">
    <source>
        <dbReference type="ARBA" id="ARBA00022692"/>
    </source>
</evidence>
<evidence type="ECO:0000259" key="7">
    <source>
        <dbReference type="PROSITE" id="PS50883"/>
    </source>
</evidence>
<keyword evidence="3 6" id="KW-0812">Transmembrane</keyword>
<dbReference type="Gene3D" id="3.20.20.450">
    <property type="entry name" value="EAL domain"/>
    <property type="match status" value="1"/>
</dbReference>
<dbReference type="PANTHER" id="PTHR33121:SF74">
    <property type="entry name" value="CYCLIC DI-GMP PHOSPHODIESTERASE PDEA-RELATED"/>
    <property type="match status" value="1"/>
</dbReference>
<feature type="transmembrane region" description="Helical" evidence="6">
    <location>
        <begin position="83"/>
        <end position="105"/>
    </location>
</feature>
<feature type="domain" description="EAL" evidence="7">
    <location>
        <begin position="484"/>
        <end position="731"/>
    </location>
</feature>
<dbReference type="InterPro" id="IPR050706">
    <property type="entry name" value="Cyclic-di-GMP_PDE-like"/>
</dbReference>
<organism evidence="8 9">
    <name type="scientific">Cedecea colo</name>
    <dbReference type="NCBI Taxonomy" id="2552946"/>
    <lineage>
        <taxon>Bacteria</taxon>
        <taxon>Pseudomonadati</taxon>
        <taxon>Pseudomonadota</taxon>
        <taxon>Gammaproteobacteria</taxon>
        <taxon>Enterobacterales</taxon>
        <taxon>Enterobacteriaceae</taxon>
        <taxon>Cedecea</taxon>
    </lineage>
</organism>
<feature type="transmembrane region" description="Helical" evidence="6">
    <location>
        <begin position="117"/>
        <end position="138"/>
    </location>
</feature>
<keyword evidence="2" id="KW-1003">Cell membrane</keyword>
<keyword evidence="9" id="KW-1185">Reference proteome</keyword>
<comment type="subcellular location">
    <subcellularLocation>
        <location evidence="1">Cell membrane</location>
        <topology evidence="1">Multi-pass membrane protein</topology>
    </subcellularLocation>
</comment>
<dbReference type="InterPro" id="IPR000160">
    <property type="entry name" value="GGDEF_dom"/>
</dbReference>
<dbReference type="EMBL" id="SOYS01000008">
    <property type="protein sequence ID" value="NIY49099.1"/>
    <property type="molecule type" value="Genomic_DNA"/>
</dbReference>
<dbReference type="SUPFAM" id="SSF55073">
    <property type="entry name" value="Nucleotide cyclase"/>
    <property type="match status" value="1"/>
</dbReference>
<dbReference type="InterPro" id="IPR043128">
    <property type="entry name" value="Rev_trsase/Diguanyl_cyclase"/>
</dbReference>
<feature type="transmembrane region" description="Helical" evidence="6">
    <location>
        <begin position="39"/>
        <end position="55"/>
    </location>
</feature>
<evidence type="ECO:0000256" key="4">
    <source>
        <dbReference type="ARBA" id="ARBA00022989"/>
    </source>
</evidence>
<feature type="transmembrane region" description="Helical" evidence="6">
    <location>
        <begin position="158"/>
        <end position="187"/>
    </location>
</feature>
<dbReference type="Pfam" id="PF00563">
    <property type="entry name" value="EAL"/>
    <property type="match status" value="1"/>
</dbReference>
<sequence length="731" mass="83454">MSFHKLVKKSITALVLCLLLTPFARYISPTTLLDNSKIYLAYLPLSLMISLLLLFGRAAALPLIAGISIVFWISIDLPVLPLAVFIFCLLFPLLLSCVITHYYLGSRWRFDLSNNGIGVRIFWLGFFTPFGIKLLMLLAGRYISYPPTLAPFFGESSLMYLVVDLQSLIAASLIFTILFYYPIRMVLNPYFARAFWRRCVMRYLSTERYLYTLSWGSVWVAFLVLLCCSYKSTPIAGYLVPVIFVLFTLGIRHIGPRLIALLWGASTWLLLTYNEGFMQGINSEFALSFILSVFISFTVCMLYMSIIFHKNEWMKRLWRQQAMTDPLTQLPNLRALEQQVRRFPSGSLCCLRLANLEFLSRHYGLMMRVHCKREITRLLKPWLDEGEQIFQLPGCELLIFLRGPETEARLKHIVDLLNSKKIVWHNSKLEIEPGASYSVMDGNSHELYRTLGQLSYLAEQACSVHRVLSLNARLEAVADQTTERVLLLQKVKHALNDDASLQLFAQPIVDKNGEGYREILSRLFFHGEMITPDKFIPIIAEFNLNVRFDMLVMSKLVAFLHEQGGEQQQPLFSVNLMPFTLMQKEIAQQIVTLFNNKQVPASAVIIEVTEEQAFSNSEISMQNINLLREYGFKIAIDDFGTGYANYERLKRLQADIIKIDGCFVRGIASDSLDALIVKSICDLACAKQLAVVAEFVETEEQRVLLLKLGVQYVQGYLTGEPEPLTARHFPV</sequence>
<dbReference type="SMART" id="SM00267">
    <property type="entry name" value="GGDEF"/>
    <property type="match status" value="1"/>
</dbReference>
<dbReference type="SMART" id="SM00052">
    <property type="entry name" value="EAL"/>
    <property type="match status" value="1"/>
</dbReference>
<dbReference type="PROSITE" id="PS50883">
    <property type="entry name" value="EAL"/>
    <property type="match status" value="1"/>
</dbReference>
<dbReference type="InterPro" id="IPR001633">
    <property type="entry name" value="EAL_dom"/>
</dbReference>
<gene>
    <name evidence="8" type="ORF">E2L00_16710</name>
</gene>
<evidence type="ECO:0000313" key="9">
    <source>
        <dbReference type="Proteomes" id="UP000697927"/>
    </source>
</evidence>
<reference evidence="8 9" key="1">
    <citation type="journal article" date="2020" name="Microorganisms">
        <title>Polyphasic Characterisation of Cedecea colo sp. nov., a New Enteric Bacterium Isolated from the Koala Hindgut.</title>
        <authorList>
            <person name="Boath J.M."/>
            <person name="Dakhal S."/>
            <person name="Van T.T.H."/>
            <person name="Moore R.J."/>
            <person name="Dekiwadia C."/>
            <person name="Macreadie I.G."/>
        </authorList>
    </citation>
    <scope>NUCLEOTIDE SEQUENCE [LARGE SCALE GENOMIC DNA]</scope>
    <source>
        <strain evidence="8 9">ZA</strain>
    </source>
</reference>
<dbReference type="InterPro" id="IPR035919">
    <property type="entry name" value="EAL_sf"/>
</dbReference>